<dbReference type="RefSeq" id="YP_007518427.1">
    <property type="nucleotide sequence ID" value="NC_020489.1"/>
</dbReference>
<reference evidence="1 2" key="1">
    <citation type="submission" date="2011-11" db="EMBL/GenBank/DDBJ databases">
        <authorList>
            <person name="Hynes A.P."/>
            <person name="Lang A.S."/>
        </authorList>
    </citation>
    <scope>NUCLEOTIDE SEQUENCE [LARGE SCALE GENOMIC DNA]</scope>
</reference>
<keyword evidence="2" id="KW-1185">Reference proteome</keyword>
<organism evidence="1 2">
    <name type="scientific">Rhodobacter phage RcapNL</name>
    <dbReference type="NCBI Taxonomy" id="1131316"/>
    <lineage>
        <taxon>Viruses</taxon>
        <taxon>Duplodnaviria</taxon>
        <taxon>Heunggongvirae</taxon>
        <taxon>Uroviricota</taxon>
        <taxon>Caudoviricetes</taxon>
        <taxon>Capnelvirus</taxon>
        <taxon>Capnelvirus RcapNL</taxon>
    </lineage>
</organism>
<dbReference type="KEGG" id="vg:14698250"/>
<accession>H6WBP8</accession>
<gene>
    <name evidence="1" type="ORF">RcapNL_00045</name>
</gene>
<dbReference type="GeneID" id="14698250"/>
<dbReference type="EMBL" id="JQ066768">
    <property type="protein sequence ID" value="AFA44885.1"/>
    <property type="molecule type" value="Genomic_DNA"/>
</dbReference>
<dbReference type="Proteomes" id="UP000007518">
    <property type="component" value="Segment"/>
</dbReference>
<protein>
    <submittedName>
        <fullName evidence="1">Uncharacterized protein</fullName>
    </submittedName>
</protein>
<evidence type="ECO:0000313" key="2">
    <source>
        <dbReference type="Proteomes" id="UP000007518"/>
    </source>
</evidence>
<sequence>MTFTPNPAALAAAASQVFSAIDLREILASRAQRLEAARFALFAADTTLDDLAEAIDTLMTHGDWIDHMRADLLRAALRRRAGAAHA</sequence>
<name>H6WBP8_9CAUD</name>
<proteinExistence type="predicted"/>
<evidence type="ECO:0000313" key="1">
    <source>
        <dbReference type="EMBL" id="AFA44885.1"/>
    </source>
</evidence>